<dbReference type="InterPro" id="IPR008538">
    <property type="entry name" value="Uma2"/>
</dbReference>
<reference evidence="2 3" key="2">
    <citation type="submission" date="2018-06" db="EMBL/GenBank/DDBJ databases">
        <title>Metagenomic assembly of (sub)arctic Cyanobacteria and their associated microbiome from non-axenic cultures.</title>
        <authorList>
            <person name="Baurain D."/>
        </authorList>
    </citation>
    <scope>NUCLEOTIDE SEQUENCE [LARGE SCALE GENOMIC DNA]</scope>
    <source>
        <strain evidence="2">ULC041bin1</strain>
    </source>
</reference>
<reference evidence="3" key="1">
    <citation type="submission" date="2018-04" db="EMBL/GenBank/DDBJ databases">
        <authorList>
            <person name="Cornet L."/>
        </authorList>
    </citation>
    <scope>NUCLEOTIDE SEQUENCE [LARGE SCALE GENOMIC DNA]</scope>
</reference>
<organism evidence="2 3">
    <name type="scientific">Shackletoniella antarctica</name>
    <dbReference type="NCBI Taxonomy" id="268115"/>
    <lineage>
        <taxon>Bacteria</taxon>
        <taxon>Bacillati</taxon>
        <taxon>Cyanobacteriota</taxon>
        <taxon>Cyanophyceae</taxon>
        <taxon>Oculatellales</taxon>
        <taxon>Oculatellaceae</taxon>
        <taxon>Shackletoniella</taxon>
    </lineage>
</organism>
<dbReference type="EMBL" id="QBMN01000013">
    <property type="protein sequence ID" value="PZO44821.1"/>
    <property type="molecule type" value="Genomic_DNA"/>
</dbReference>
<sequence>MVQVLKQPVRDQRILQAERTWEQFQLIRQGFDKAPGVKLFYYKNTVEILMPGREHELFSAVIALLLGIFFIEREIEFEPTGSMDQEKAGEAFVQADQSYCFGSSKSIPDLSIEVIFTSAGIDKLARYKTLGVPEVWFWEDGVFSLYCLRDQGYQSIDRSELPGLADLDLNLLTQCMLMAQTSRLAAAKAFRAGI</sequence>
<gene>
    <name evidence="2" type="ORF">DCF17_03190</name>
</gene>
<evidence type="ECO:0000313" key="2">
    <source>
        <dbReference type="EMBL" id="PZO44821.1"/>
    </source>
</evidence>
<proteinExistence type="predicted"/>
<accession>A0A2W4YBQ6</accession>
<dbReference type="AlphaFoldDB" id="A0A2W4YBQ6"/>
<evidence type="ECO:0000259" key="1">
    <source>
        <dbReference type="Pfam" id="PF05685"/>
    </source>
</evidence>
<dbReference type="Pfam" id="PF05685">
    <property type="entry name" value="Uma2"/>
    <property type="match status" value="1"/>
</dbReference>
<dbReference type="PANTHER" id="PTHR47152:SF4">
    <property type="entry name" value="SLR0445 PROTEIN"/>
    <property type="match status" value="1"/>
</dbReference>
<comment type="caution">
    <text evidence="2">The sequence shown here is derived from an EMBL/GenBank/DDBJ whole genome shotgun (WGS) entry which is preliminary data.</text>
</comment>
<name>A0A2W4YBQ6_9CYAN</name>
<evidence type="ECO:0000313" key="3">
    <source>
        <dbReference type="Proteomes" id="UP000249081"/>
    </source>
</evidence>
<dbReference type="PANTHER" id="PTHR47152">
    <property type="entry name" value="SLR2084 PROTEIN-RELATED"/>
    <property type="match status" value="1"/>
</dbReference>
<dbReference type="Proteomes" id="UP000249081">
    <property type="component" value="Unassembled WGS sequence"/>
</dbReference>
<protein>
    <recommendedName>
        <fullName evidence="1">Putative restriction endonuclease domain-containing protein</fullName>
    </recommendedName>
</protein>
<feature type="domain" description="Putative restriction endonuclease" evidence="1">
    <location>
        <begin position="21"/>
        <end position="160"/>
    </location>
</feature>